<dbReference type="InterPro" id="IPR036457">
    <property type="entry name" value="PPM-type-like_dom_sf"/>
</dbReference>
<comment type="similarity">
    <text evidence="4">Belongs to the PP2C family.</text>
</comment>
<dbReference type="InterPro" id="IPR001932">
    <property type="entry name" value="PPM-type_phosphatase-like_dom"/>
</dbReference>
<dbReference type="EMBL" id="LIAE01007419">
    <property type="protein sequence ID" value="PAV79431.1"/>
    <property type="molecule type" value="Genomic_DNA"/>
</dbReference>
<gene>
    <name evidence="6" type="ORF">WR25_10625</name>
</gene>
<keyword evidence="7" id="KW-1185">Reference proteome</keyword>
<reference evidence="6 7" key="1">
    <citation type="journal article" date="2017" name="Curr. Biol.">
        <title>Genome architecture and evolution of a unichromosomal asexual nematode.</title>
        <authorList>
            <person name="Fradin H."/>
            <person name="Zegar C."/>
            <person name="Gutwein M."/>
            <person name="Lucas J."/>
            <person name="Kovtun M."/>
            <person name="Corcoran D."/>
            <person name="Baugh L.R."/>
            <person name="Kiontke K."/>
            <person name="Gunsalus K."/>
            <person name="Fitch D.H."/>
            <person name="Piano F."/>
        </authorList>
    </citation>
    <scope>NUCLEOTIDE SEQUENCE [LARGE SCALE GENOMIC DNA]</scope>
    <source>
        <strain evidence="6">PF1309</strain>
    </source>
</reference>
<dbReference type="Proteomes" id="UP000218231">
    <property type="component" value="Unassembled WGS sequence"/>
</dbReference>
<proteinExistence type="inferred from homology"/>
<dbReference type="Gene3D" id="3.60.40.10">
    <property type="entry name" value="PPM-type phosphatase domain"/>
    <property type="match status" value="2"/>
</dbReference>
<evidence type="ECO:0000313" key="7">
    <source>
        <dbReference type="Proteomes" id="UP000218231"/>
    </source>
</evidence>
<evidence type="ECO:0000256" key="3">
    <source>
        <dbReference type="ARBA" id="ARBA00022912"/>
    </source>
</evidence>
<protein>
    <recommendedName>
        <fullName evidence="5">PPM-type phosphatase domain-containing protein</fullName>
    </recommendedName>
</protein>
<evidence type="ECO:0000256" key="2">
    <source>
        <dbReference type="ARBA" id="ARBA00022801"/>
    </source>
</evidence>
<dbReference type="STRING" id="2018661.A0A2A2KZJ8"/>
<sequence length="413" mass="44935">MDAIANRIVSAVARGSRFNSTETQNGVKGSEAEQAQRIGMVVDVGNSPLVYGLIPNLVEKQEYPYSRPEFLYFSDEEINLASDQTIRPILCSKCLSKMPLNAGYAECINAGKTQRNEDQAAAKMMSLIQACNEVKAENGDGRYKRNSEYDDDLLSPGSSDSKNDLFAPRADTALFGIFDGHAGAGAAIVARKCLHEHIKTRLEEVLDMILQLDRQEAMMINRTTSSYSISQDDQIGDDKQNWKLPGGCAAVCAVVFLGKIYIANAGDCRAVLATSEECRQLSKDLNPASERKRLQTLIAVLNVRDLPSICDKDVIILASDGVWDVISNEDAKMIVRSALATTEPSDLSRYSMAAQELASAARGQPSSTHCNRWAMTNGGHASTDDITVFVIPLSNCIAPAPVEEEDDEPLSLT</sequence>
<evidence type="ECO:0000256" key="1">
    <source>
        <dbReference type="ARBA" id="ARBA00022723"/>
    </source>
</evidence>
<evidence type="ECO:0000259" key="5">
    <source>
        <dbReference type="PROSITE" id="PS51746"/>
    </source>
</evidence>
<dbReference type="PANTHER" id="PTHR47992">
    <property type="entry name" value="PROTEIN PHOSPHATASE"/>
    <property type="match status" value="1"/>
</dbReference>
<dbReference type="AlphaFoldDB" id="A0A2A2KZJ8"/>
<feature type="domain" description="PPM-type phosphatase" evidence="5">
    <location>
        <begin position="148"/>
        <end position="393"/>
    </location>
</feature>
<evidence type="ECO:0000256" key="4">
    <source>
        <dbReference type="RuleBase" id="RU003465"/>
    </source>
</evidence>
<organism evidence="6 7">
    <name type="scientific">Diploscapter pachys</name>
    <dbReference type="NCBI Taxonomy" id="2018661"/>
    <lineage>
        <taxon>Eukaryota</taxon>
        <taxon>Metazoa</taxon>
        <taxon>Ecdysozoa</taxon>
        <taxon>Nematoda</taxon>
        <taxon>Chromadorea</taxon>
        <taxon>Rhabditida</taxon>
        <taxon>Rhabditina</taxon>
        <taxon>Rhabditomorpha</taxon>
        <taxon>Rhabditoidea</taxon>
        <taxon>Rhabditidae</taxon>
        <taxon>Diploscapter</taxon>
    </lineage>
</organism>
<evidence type="ECO:0000313" key="6">
    <source>
        <dbReference type="EMBL" id="PAV79431.1"/>
    </source>
</evidence>
<comment type="caution">
    <text evidence="6">The sequence shown here is derived from an EMBL/GenBank/DDBJ whole genome shotgun (WGS) entry which is preliminary data.</text>
</comment>
<dbReference type="PROSITE" id="PS01032">
    <property type="entry name" value="PPM_1"/>
    <property type="match status" value="1"/>
</dbReference>
<dbReference type="InterPro" id="IPR000222">
    <property type="entry name" value="PP2C_BS"/>
</dbReference>
<dbReference type="SUPFAM" id="SSF81606">
    <property type="entry name" value="PP2C-like"/>
    <property type="match status" value="1"/>
</dbReference>
<keyword evidence="3 4" id="KW-0904">Protein phosphatase</keyword>
<keyword evidence="1" id="KW-0479">Metal-binding</keyword>
<accession>A0A2A2KZJ8</accession>
<name>A0A2A2KZJ8_9BILA</name>
<dbReference type="CDD" id="cd00143">
    <property type="entry name" value="PP2Cc"/>
    <property type="match status" value="1"/>
</dbReference>
<dbReference type="Pfam" id="PF00481">
    <property type="entry name" value="PP2C"/>
    <property type="match status" value="2"/>
</dbReference>
<dbReference type="SMART" id="SM00332">
    <property type="entry name" value="PP2Cc"/>
    <property type="match status" value="1"/>
</dbReference>
<keyword evidence="2 4" id="KW-0378">Hydrolase</keyword>
<dbReference type="OrthoDB" id="10264738at2759"/>
<dbReference type="SMART" id="SM00331">
    <property type="entry name" value="PP2C_SIG"/>
    <property type="match status" value="1"/>
</dbReference>
<dbReference type="GO" id="GO:0004722">
    <property type="term" value="F:protein serine/threonine phosphatase activity"/>
    <property type="evidence" value="ECO:0007669"/>
    <property type="project" value="InterPro"/>
</dbReference>
<dbReference type="PROSITE" id="PS51746">
    <property type="entry name" value="PPM_2"/>
    <property type="match status" value="1"/>
</dbReference>
<dbReference type="GO" id="GO:0046872">
    <property type="term" value="F:metal ion binding"/>
    <property type="evidence" value="ECO:0007669"/>
    <property type="project" value="UniProtKB-KW"/>
</dbReference>
<dbReference type="InterPro" id="IPR015655">
    <property type="entry name" value="PP2C"/>
</dbReference>